<keyword evidence="4" id="KW-0067">ATP-binding</keyword>
<feature type="domain" description="Helicase ATP-binding" evidence="3">
    <location>
        <begin position="259"/>
        <end position="576"/>
    </location>
</feature>
<dbReference type="SUPFAM" id="SSF52540">
    <property type="entry name" value="P-loop containing nucleoside triphosphate hydrolases"/>
    <property type="match status" value="2"/>
</dbReference>
<sequence>MELYVVSTGRSFTVDAHCIIADGLGEILFASFAGTATAVDAVCSSITTGKDLNLLEKDKPPVDLKGGSGYTFTQVKLNEVITHGVIISKKAVYIEKTEGKAIMALDGDVRKAVGEHYSSQFALPREWVMLYYDMLPDKDVYTIFMNPIYPELMKNPHIQEMVRKTVGNLLPTESCKIVNIPKDYYDEKFILDQIDQRLKDGRLKIPEISPFEPEGLFDPSWNWSEYMMRNAHIFVEKLKNIRPRHVPGKDPLSPWIAKQKRIPFPAQAHSAQGIINTLREQGNCFDVGDMGTGKSATSLTVAHVMHHEDGVKNVLIMAPSITIPKWVVEEINVQLPYATTRIIKSTEDALRYIQEVKAGKHREGLNFILVSTDRAKLGPDPWCTAVWKRLKNSKDTWAWHCPECQEPIIYTDKDESGMTTDILAGWNTFVHADDEDLGPTEHYRKRHPNGVPVDMAVKWNKKMNNCPNCKAKLWRPAVKSRGETKNKPRYFISVLFKRHLKKWFDLAIFDEIQQMKAADSGRGDAFAQLVKASKRVLCLTGTLVNGKSSSIKEILWRIAPEELLEEGFNHKSGTVTWAQRFGVVKKIIETTGEDEGIVTRRKKVERQPTEEPGIAPRMTAQFILHRAVFRELSDLGLPLPELKEIPIFIDFDKEHGSLYRSFHSRLHDVCATAAMKGAKGAFSKFIPATINYADVPHLGASVKIGKEIYNAPALPRDYYHAKERTLVELVKKELAEDRGVMIYCNYTDTYGVDARIKEVLAAHGIEAKILSSSVSPEKRVDWLEAQKIKGIKVLIANMRLVEVGLNIINYPTIIFYQMNYDINIVRQSSRRAWRIGQTRECRVYYMVYNQSQQVPQFENVMLKRGHALIVEGRLDRSELSKYSKDAHSSLAKSIAECIADSDMADTWKKIAAKDIDEKIVMVSEDKFQEALRKAMKELTEETKRLCGVIEESKEEKAIEASETSPFGHTEVSPFEPVKDDMSVLTDLWGTVEATKKPIKKKRKKVEPVEQLTLFDMMLT</sequence>
<proteinExistence type="predicted"/>
<dbReference type="GO" id="GO:0004386">
    <property type="term" value="F:helicase activity"/>
    <property type="evidence" value="ECO:0007669"/>
    <property type="project" value="UniProtKB-KW"/>
</dbReference>
<evidence type="ECO:0000256" key="2">
    <source>
        <dbReference type="SAM" id="Coils"/>
    </source>
</evidence>
<dbReference type="InterPro" id="IPR014001">
    <property type="entry name" value="Helicase_ATP-bd"/>
</dbReference>
<reference evidence="5" key="1">
    <citation type="submission" date="2016-11" db="EMBL/GenBank/DDBJ databases">
        <authorList>
            <person name="Varghese N."/>
            <person name="Submissions S."/>
        </authorList>
    </citation>
    <scope>NUCLEOTIDE SEQUENCE [LARGE SCALE GENOMIC DNA]</scope>
    <source>
        <strain evidence="5">DSM 12395</strain>
    </source>
</reference>
<dbReference type="InterPro" id="IPR049730">
    <property type="entry name" value="SNF2/RAD54-like_C"/>
</dbReference>
<dbReference type="SMART" id="SM00487">
    <property type="entry name" value="DEXDc"/>
    <property type="match status" value="1"/>
</dbReference>
<organism evidence="4 5">
    <name type="scientific">Desulforamulus putei DSM 12395</name>
    <dbReference type="NCBI Taxonomy" id="1121429"/>
    <lineage>
        <taxon>Bacteria</taxon>
        <taxon>Bacillati</taxon>
        <taxon>Bacillota</taxon>
        <taxon>Clostridia</taxon>
        <taxon>Eubacteriales</taxon>
        <taxon>Peptococcaceae</taxon>
        <taxon>Desulforamulus</taxon>
    </lineage>
</organism>
<keyword evidence="1" id="KW-0378">Hydrolase</keyword>
<keyword evidence="4" id="KW-0547">Nucleotide-binding</keyword>
<dbReference type="RefSeq" id="WP_073239203.1">
    <property type="nucleotide sequence ID" value="NZ_FQUY01000013.1"/>
</dbReference>
<feature type="coiled-coil region" evidence="2">
    <location>
        <begin position="924"/>
        <end position="955"/>
    </location>
</feature>
<keyword evidence="4" id="KW-0347">Helicase</keyword>
<keyword evidence="5" id="KW-1185">Reference proteome</keyword>
<evidence type="ECO:0000313" key="5">
    <source>
        <dbReference type="Proteomes" id="UP000184148"/>
    </source>
</evidence>
<keyword evidence="2" id="KW-0175">Coiled coil</keyword>
<dbReference type="CDD" id="cd18793">
    <property type="entry name" value="SF2_C_SNF"/>
    <property type="match status" value="1"/>
</dbReference>
<dbReference type="Proteomes" id="UP000184148">
    <property type="component" value="Unassembled WGS sequence"/>
</dbReference>
<accession>A0A1M4ZCQ0</accession>
<dbReference type="EMBL" id="FQUY01000013">
    <property type="protein sequence ID" value="SHF15567.1"/>
    <property type="molecule type" value="Genomic_DNA"/>
</dbReference>
<dbReference type="PANTHER" id="PTHR10799">
    <property type="entry name" value="SNF2/RAD54 HELICASE FAMILY"/>
    <property type="match status" value="1"/>
</dbReference>
<dbReference type="AlphaFoldDB" id="A0A1M4ZCQ0"/>
<dbReference type="GO" id="GO:0016787">
    <property type="term" value="F:hydrolase activity"/>
    <property type="evidence" value="ECO:0007669"/>
    <property type="project" value="UniProtKB-KW"/>
</dbReference>
<protein>
    <submittedName>
        <fullName evidence="4">Helicase conserved C-terminal domain-containing protein</fullName>
    </submittedName>
</protein>
<evidence type="ECO:0000313" key="4">
    <source>
        <dbReference type="EMBL" id="SHF15567.1"/>
    </source>
</evidence>
<dbReference type="Pfam" id="PF00271">
    <property type="entry name" value="Helicase_C"/>
    <property type="match status" value="1"/>
</dbReference>
<dbReference type="STRING" id="1121429.SAMN02745133_01948"/>
<dbReference type="OrthoDB" id="9760715at2"/>
<dbReference type="Gene3D" id="3.40.50.300">
    <property type="entry name" value="P-loop containing nucleotide triphosphate hydrolases"/>
    <property type="match status" value="1"/>
</dbReference>
<evidence type="ECO:0000256" key="1">
    <source>
        <dbReference type="ARBA" id="ARBA00022801"/>
    </source>
</evidence>
<dbReference type="InterPro" id="IPR027417">
    <property type="entry name" value="P-loop_NTPase"/>
</dbReference>
<name>A0A1M4ZCQ0_9FIRM</name>
<gene>
    <name evidence="4" type="ORF">SAMN02745133_01948</name>
</gene>
<evidence type="ECO:0000259" key="3">
    <source>
        <dbReference type="SMART" id="SM00487"/>
    </source>
</evidence>
<dbReference type="InterPro" id="IPR001650">
    <property type="entry name" value="Helicase_C-like"/>
</dbReference>